<name>A0A8C9WGN8_SCLFO</name>
<keyword evidence="1" id="KW-0732">Signal</keyword>
<organism evidence="2 3">
    <name type="scientific">Scleropages formosus</name>
    <name type="common">Asian bonytongue</name>
    <name type="synonym">Osteoglossum formosum</name>
    <dbReference type="NCBI Taxonomy" id="113540"/>
    <lineage>
        <taxon>Eukaryota</taxon>
        <taxon>Metazoa</taxon>
        <taxon>Chordata</taxon>
        <taxon>Craniata</taxon>
        <taxon>Vertebrata</taxon>
        <taxon>Euteleostomi</taxon>
        <taxon>Actinopterygii</taxon>
        <taxon>Neopterygii</taxon>
        <taxon>Teleostei</taxon>
        <taxon>Osteoglossocephala</taxon>
        <taxon>Osteoglossomorpha</taxon>
        <taxon>Osteoglossiformes</taxon>
        <taxon>Osteoglossidae</taxon>
        <taxon>Scleropages</taxon>
    </lineage>
</organism>
<dbReference type="AlphaFoldDB" id="A0A8C9WGN8"/>
<feature type="signal peptide" evidence="1">
    <location>
        <begin position="1"/>
        <end position="18"/>
    </location>
</feature>
<evidence type="ECO:0000313" key="3">
    <source>
        <dbReference type="Proteomes" id="UP000694397"/>
    </source>
</evidence>
<feature type="chain" id="PRO_5034267711" evidence="1">
    <location>
        <begin position="19"/>
        <end position="86"/>
    </location>
</feature>
<evidence type="ECO:0000256" key="1">
    <source>
        <dbReference type="SAM" id="SignalP"/>
    </source>
</evidence>
<reference evidence="2" key="3">
    <citation type="submission" date="2025-09" db="UniProtKB">
        <authorList>
            <consortium name="Ensembl"/>
        </authorList>
    </citation>
    <scope>IDENTIFICATION</scope>
</reference>
<accession>A0A8C9WGN8</accession>
<proteinExistence type="predicted"/>
<dbReference type="Ensembl" id="ENSSFOT00015042230.1">
    <property type="protein sequence ID" value="ENSSFOP00015074308.1"/>
    <property type="gene ID" value="ENSSFOG00015030709.1"/>
</dbReference>
<keyword evidence="3" id="KW-1185">Reference proteome</keyword>
<dbReference type="Proteomes" id="UP000694397">
    <property type="component" value="Chromosome 4"/>
</dbReference>
<reference evidence="2" key="2">
    <citation type="submission" date="2025-08" db="UniProtKB">
        <authorList>
            <consortium name="Ensembl"/>
        </authorList>
    </citation>
    <scope>IDENTIFICATION</scope>
</reference>
<evidence type="ECO:0000313" key="2">
    <source>
        <dbReference type="Ensembl" id="ENSSFOP00015074308.1"/>
    </source>
</evidence>
<protein>
    <submittedName>
        <fullName evidence="2">Uncharacterized protein</fullName>
    </submittedName>
</protein>
<sequence>FFPLQLIILAYFRNVGRCTCPSGVFSLRVFVGNGNALSLEDDSEGPGVHRWSPAEVCALRPSSPVPLCSAHHVILTVACQRFIVWK</sequence>
<reference evidence="2 3" key="1">
    <citation type="submission" date="2019-04" db="EMBL/GenBank/DDBJ databases">
        <authorList>
            <consortium name="Wellcome Sanger Institute Data Sharing"/>
        </authorList>
    </citation>
    <scope>NUCLEOTIDE SEQUENCE [LARGE SCALE GENOMIC DNA]</scope>
</reference>